<dbReference type="EMBL" id="CAMAPF010000938">
    <property type="protein sequence ID" value="CAH9125549.1"/>
    <property type="molecule type" value="Genomic_DNA"/>
</dbReference>
<accession>A0AAV0EQL7</accession>
<evidence type="ECO:0000313" key="2">
    <source>
        <dbReference type="Proteomes" id="UP001152523"/>
    </source>
</evidence>
<organism evidence="1 2">
    <name type="scientific">Cuscuta epithymum</name>
    <dbReference type="NCBI Taxonomy" id="186058"/>
    <lineage>
        <taxon>Eukaryota</taxon>
        <taxon>Viridiplantae</taxon>
        <taxon>Streptophyta</taxon>
        <taxon>Embryophyta</taxon>
        <taxon>Tracheophyta</taxon>
        <taxon>Spermatophyta</taxon>
        <taxon>Magnoliopsida</taxon>
        <taxon>eudicotyledons</taxon>
        <taxon>Gunneridae</taxon>
        <taxon>Pentapetalae</taxon>
        <taxon>asterids</taxon>
        <taxon>lamiids</taxon>
        <taxon>Solanales</taxon>
        <taxon>Convolvulaceae</taxon>
        <taxon>Cuscuteae</taxon>
        <taxon>Cuscuta</taxon>
        <taxon>Cuscuta subgen. Cuscuta</taxon>
    </lineage>
</organism>
<protein>
    <submittedName>
        <fullName evidence="1">Uncharacterized protein</fullName>
    </submittedName>
</protein>
<sequence>MVLRPVAQIHTLDMDPVNLAAPIDGTNSAPVMFELTVCAMGTQTLVSIHTRDKMDAFDPKVEVDTVSNVSTSGNTAGDGIVVPVDGPISVPLTDFTFQPRRPPVTKR</sequence>
<gene>
    <name evidence="1" type="ORF">CEPIT_LOCUS26847</name>
</gene>
<dbReference type="AlphaFoldDB" id="A0AAV0EQL7"/>
<dbReference type="Proteomes" id="UP001152523">
    <property type="component" value="Unassembled WGS sequence"/>
</dbReference>
<evidence type="ECO:0000313" key="1">
    <source>
        <dbReference type="EMBL" id="CAH9125549.1"/>
    </source>
</evidence>
<keyword evidence="2" id="KW-1185">Reference proteome</keyword>
<name>A0AAV0EQL7_9ASTE</name>
<reference evidence="1" key="1">
    <citation type="submission" date="2022-07" db="EMBL/GenBank/DDBJ databases">
        <authorList>
            <person name="Macas J."/>
            <person name="Novak P."/>
            <person name="Neumann P."/>
        </authorList>
    </citation>
    <scope>NUCLEOTIDE SEQUENCE</scope>
</reference>
<comment type="caution">
    <text evidence="1">The sequence shown here is derived from an EMBL/GenBank/DDBJ whole genome shotgun (WGS) entry which is preliminary data.</text>
</comment>
<proteinExistence type="predicted"/>